<dbReference type="Gene3D" id="2.40.30.10">
    <property type="entry name" value="Translation factors"/>
    <property type="match status" value="1"/>
</dbReference>
<keyword evidence="8 9" id="KW-0560">Oxidoreductase</keyword>
<feature type="binding site" evidence="9">
    <location>
        <position position="375"/>
    </location>
    <ligand>
        <name>FAD</name>
        <dbReference type="ChEBI" id="CHEBI:57692"/>
    </ligand>
</feature>
<comment type="similarity">
    <text evidence="9">In the C-terminal section; belongs to the flavoprotein pyridine nucleotide cytochrome reductase family.</text>
</comment>
<feature type="binding site" evidence="9">
    <location>
        <begin position="544"/>
        <end position="548"/>
    </location>
    <ligand>
        <name>NADP(+)</name>
        <dbReference type="ChEBI" id="CHEBI:58349"/>
    </ligand>
</feature>
<feature type="binding site" evidence="9">
    <location>
        <position position="619"/>
    </location>
    <ligand>
        <name>FAD</name>
        <dbReference type="ChEBI" id="CHEBI:57692"/>
    </ligand>
</feature>
<organism evidence="12 13">
    <name type="scientific">Agrocybe pediades</name>
    <dbReference type="NCBI Taxonomy" id="84607"/>
    <lineage>
        <taxon>Eukaryota</taxon>
        <taxon>Fungi</taxon>
        <taxon>Dikarya</taxon>
        <taxon>Basidiomycota</taxon>
        <taxon>Agaricomycotina</taxon>
        <taxon>Agaricomycetes</taxon>
        <taxon>Agaricomycetidae</taxon>
        <taxon>Agaricales</taxon>
        <taxon>Agaricineae</taxon>
        <taxon>Strophariaceae</taxon>
        <taxon>Agrocybe</taxon>
    </lineage>
</organism>
<dbReference type="PROSITE" id="PS50902">
    <property type="entry name" value="FLAVODOXIN_LIKE"/>
    <property type="match status" value="1"/>
</dbReference>
<name>A0A8H4QJG2_9AGAR</name>
<evidence type="ECO:0000313" key="13">
    <source>
        <dbReference type="Proteomes" id="UP000521872"/>
    </source>
</evidence>
<feature type="domain" description="Flavodoxin-like" evidence="10">
    <location>
        <begin position="39"/>
        <end position="183"/>
    </location>
</feature>
<feature type="binding site" evidence="9">
    <location>
        <position position="480"/>
    </location>
    <ligand>
        <name>NADP(+)</name>
        <dbReference type="ChEBI" id="CHEBI:58349"/>
    </ligand>
</feature>
<dbReference type="PANTHER" id="PTHR19384">
    <property type="entry name" value="NITRIC OXIDE SYNTHASE-RELATED"/>
    <property type="match status" value="1"/>
</dbReference>
<feature type="binding site" evidence="9">
    <location>
        <begin position="45"/>
        <end position="50"/>
    </location>
    <ligand>
        <name>FMN</name>
        <dbReference type="ChEBI" id="CHEBI:58210"/>
    </ligand>
</feature>
<feature type="binding site" evidence="9">
    <location>
        <begin position="535"/>
        <end position="536"/>
    </location>
    <ligand>
        <name>NADP(+)</name>
        <dbReference type="ChEBI" id="CHEBI:58349"/>
    </ligand>
</feature>
<feature type="binding site" evidence="9">
    <location>
        <begin position="92"/>
        <end position="95"/>
    </location>
    <ligand>
        <name>FMN</name>
        <dbReference type="ChEBI" id="CHEBI:58210"/>
    </ligand>
</feature>
<dbReference type="EC" id="1.18.1.-" evidence="9"/>
<feature type="binding site" evidence="9">
    <location>
        <begin position="130"/>
        <end position="139"/>
    </location>
    <ligand>
        <name>FMN</name>
        <dbReference type="ChEBI" id="CHEBI:58210"/>
    </ligand>
</feature>
<dbReference type="GO" id="GO:0050661">
    <property type="term" value="F:NADP binding"/>
    <property type="evidence" value="ECO:0007669"/>
    <property type="project" value="UniProtKB-UniRule"/>
</dbReference>
<dbReference type="GO" id="GO:0160246">
    <property type="term" value="F:NADPH-iron-sulfur [2Fe-2S] protein oxidoreductase activity"/>
    <property type="evidence" value="ECO:0007669"/>
    <property type="project" value="InterPro"/>
</dbReference>
<comment type="cofactor">
    <cofactor evidence="1 9">
        <name>FMN</name>
        <dbReference type="ChEBI" id="CHEBI:58210"/>
    </cofactor>
</comment>
<evidence type="ECO:0000259" key="10">
    <source>
        <dbReference type="PROSITE" id="PS50902"/>
    </source>
</evidence>
<dbReference type="InterPro" id="IPR008254">
    <property type="entry name" value="Flavodoxin/NO_synth"/>
</dbReference>
<keyword evidence="3 9" id="KW-0963">Cytoplasm</keyword>
<evidence type="ECO:0000256" key="6">
    <source>
        <dbReference type="ARBA" id="ARBA00022827"/>
    </source>
</evidence>
<dbReference type="InterPro" id="IPR039261">
    <property type="entry name" value="FNR_nucleotide-bd"/>
</dbReference>
<dbReference type="InterPro" id="IPR001433">
    <property type="entry name" value="OxRdtase_FAD/NAD-bd"/>
</dbReference>
<evidence type="ECO:0000259" key="11">
    <source>
        <dbReference type="PROSITE" id="PS51384"/>
    </source>
</evidence>
<dbReference type="InterPro" id="IPR017938">
    <property type="entry name" value="Riboflavin_synthase-like_b-brl"/>
</dbReference>
<comment type="subcellular location">
    <subcellularLocation>
        <location evidence="9">Cytoplasm</location>
    </subcellularLocation>
    <subcellularLocation>
        <location evidence="9">Mitochondrion</location>
    </subcellularLocation>
    <text evidence="9">Relocalizes to mitochondria after H(2)O(2) exposure.</text>
</comment>
<keyword evidence="9" id="KW-0496">Mitochondrion</keyword>
<dbReference type="HAMAP" id="MF_03178">
    <property type="entry name" value="NDOR1"/>
    <property type="match status" value="1"/>
</dbReference>
<dbReference type="Gene3D" id="1.20.990.10">
    <property type="entry name" value="NADPH-cytochrome p450 Reductase, Chain A, domain 3"/>
    <property type="match status" value="1"/>
</dbReference>
<comment type="similarity">
    <text evidence="9">In the N-terminal section; belongs to the flavodoxin family.</text>
</comment>
<feature type="binding site" evidence="9">
    <location>
        <position position="165"/>
    </location>
    <ligand>
        <name>FMN</name>
        <dbReference type="ChEBI" id="CHEBI:58210"/>
    </ligand>
</feature>
<accession>A0A8H4QJG2</accession>
<dbReference type="AlphaFoldDB" id="A0A8H4QJG2"/>
<keyword evidence="7 9" id="KW-0521">NADP</keyword>
<keyword evidence="13" id="KW-1185">Reference proteome</keyword>
<feature type="domain" description="FAD-binding FR-type" evidence="11">
    <location>
        <begin position="230"/>
        <end position="466"/>
    </location>
</feature>
<keyword evidence="5 9" id="KW-0288">FMN</keyword>
<dbReference type="InterPro" id="IPR017927">
    <property type="entry name" value="FAD-bd_FR_type"/>
</dbReference>
<feature type="binding site" evidence="9">
    <location>
        <begin position="405"/>
        <end position="408"/>
    </location>
    <ligand>
        <name>FAD</name>
        <dbReference type="ChEBI" id="CHEBI:57692"/>
    </ligand>
</feature>
<reference evidence="12 13" key="1">
    <citation type="submission" date="2019-12" db="EMBL/GenBank/DDBJ databases">
        <authorList>
            <person name="Floudas D."/>
            <person name="Bentzer J."/>
            <person name="Ahren D."/>
            <person name="Johansson T."/>
            <person name="Persson P."/>
            <person name="Tunlid A."/>
        </authorList>
    </citation>
    <scope>NUCLEOTIDE SEQUENCE [LARGE SCALE GENOMIC DNA]</scope>
    <source>
        <strain evidence="12 13">CBS 102.39</strain>
    </source>
</reference>
<evidence type="ECO:0000256" key="8">
    <source>
        <dbReference type="ARBA" id="ARBA00023002"/>
    </source>
</evidence>
<dbReference type="GO" id="GO:0016226">
    <property type="term" value="P:iron-sulfur cluster assembly"/>
    <property type="evidence" value="ECO:0007669"/>
    <property type="project" value="UniProtKB-UniRule"/>
</dbReference>
<comment type="cofactor">
    <cofactor evidence="2 9">
        <name>FAD</name>
        <dbReference type="ChEBI" id="CHEBI:57692"/>
    </cofactor>
</comment>
<comment type="caution">
    <text evidence="9">Lacks conserved residue(s) required for the propagation of feature annotation.</text>
</comment>
<comment type="function">
    <text evidence="9">NADPH-dependent reductase which is a central component of the cytosolic iron-sulfur (Fe-S) protein assembly (CIA) machinery. Transfers electrons from NADPH via its FAD and FMN prosthetic groups to the [2Fe-2S] cluster of DRE2, another key component of the CIA machinery. In turn, this reduced cluster provides electrons for assembly of cytosolic iron-sulfur cluster proteins. Positively controls H(2)O(2)-induced cell death.</text>
</comment>
<evidence type="ECO:0000313" key="12">
    <source>
        <dbReference type="EMBL" id="KAF4612024.1"/>
    </source>
</evidence>
<evidence type="ECO:0000256" key="2">
    <source>
        <dbReference type="ARBA" id="ARBA00001974"/>
    </source>
</evidence>
<protein>
    <recommendedName>
        <fullName evidence="9">NADPH-dependent diflavin oxidoreductase 1</fullName>
        <ecNumber evidence="9">1.18.1.-</ecNumber>
    </recommendedName>
    <alternativeName>
        <fullName evidence="9">NADPH-dependent FMN and FAD-containing oxidoreductase</fullName>
    </alternativeName>
</protein>
<dbReference type="InterPro" id="IPR028879">
    <property type="entry name" value="NDOR1"/>
</dbReference>
<dbReference type="EMBL" id="JAACJL010000057">
    <property type="protein sequence ID" value="KAF4612024.1"/>
    <property type="molecule type" value="Genomic_DNA"/>
</dbReference>
<keyword evidence="6 9" id="KW-0274">FAD</keyword>
<dbReference type="InterPro" id="IPR023173">
    <property type="entry name" value="NADPH_Cyt_P450_Rdtase_alpha"/>
</dbReference>
<dbReference type="SUPFAM" id="SSF52343">
    <property type="entry name" value="Ferredoxin reductase-like, C-terminal NADP-linked domain"/>
    <property type="match status" value="1"/>
</dbReference>
<dbReference type="InterPro" id="IPR003097">
    <property type="entry name" value="CysJ-like_FAD-binding"/>
</dbReference>
<dbReference type="GO" id="GO:0016651">
    <property type="term" value="F:oxidoreductase activity, acting on NAD(P)H"/>
    <property type="evidence" value="ECO:0007669"/>
    <property type="project" value="UniProtKB-UniRule"/>
</dbReference>
<comment type="similarity">
    <text evidence="9">Belongs to the NADPH-dependent diflavin oxidoreductase NDOR1 family.</text>
</comment>
<dbReference type="Pfam" id="PF00258">
    <property type="entry name" value="Flavodoxin_1"/>
    <property type="match status" value="1"/>
</dbReference>
<dbReference type="Pfam" id="PF00667">
    <property type="entry name" value="FAD_binding_1"/>
    <property type="match status" value="1"/>
</dbReference>
<dbReference type="GO" id="GO:0010181">
    <property type="term" value="F:FMN binding"/>
    <property type="evidence" value="ECO:0007669"/>
    <property type="project" value="UniProtKB-UniRule"/>
</dbReference>
<evidence type="ECO:0000256" key="4">
    <source>
        <dbReference type="ARBA" id="ARBA00022630"/>
    </source>
</evidence>
<dbReference type="PANTHER" id="PTHR19384:SF10">
    <property type="entry name" value="NADPH-DEPENDENT DIFLAVIN OXIDOREDUCTASE 1"/>
    <property type="match status" value="1"/>
</dbReference>
<dbReference type="SUPFAM" id="SSF63380">
    <property type="entry name" value="Riboflavin synthase domain-like"/>
    <property type="match status" value="1"/>
</dbReference>
<dbReference type="PRINTS" id="PR00371">
    <property type="entry name" value="FPNCR"/>
</dbReference>
<dbReference type="InterPro" id="IPR001709">
    <property type="entry name" value="Flavoprot_Pyr_Nucl_cyt_Rdtase"/>
</dbReference>
<dbReference type="GO" id="GO:0050660">
    <property type="term" value="F:flavin adenine dinucleotide binding"/>
    <property type="evidence" value="ECO:0007669"/>
    <property type="project" value="UniProtKB-UniRule"/>
</dbReference>
<evidence type="ECO:0000256" key="9">
    <source>
        <dbReference type="HAMAP-Rule" id="MF_03178"/>
    </source>
</evidence>
<dbReference type="SUPFAM" id="SSF52218">
    <property type="entry name" value="Flavoproteins"/>
    <property type="match status" value="1"/>
</dbReference>
<comment type="catalytic activity">
    <reaction evidence="9">
        <text>2 oxidized [2Fe-2S]-[protein] + NADPH = 2 reduced [2Fe-2S]-[protein] + NADP(+) + H(+)</text>
        <dbReference type="Rhea" id="RHEA:67716"/>
        <dbReference type="Rhea" id="RHEA-COMP:17327"/>
        <dbReference type="Rhea" id="RHEA-COMP:17328"/>
        <dbReference type="ChEBI" id="CHEBI:15378"/>
        <dbReference type="ChEBI" id="CHEBI:33737"/>
        <dbReference type="ChEBI" id="CHEBI:33738"/>
        <dbReference type="ChEBI" id="CHEBI:57783"/>
        <dbReference type="ChEBI" id="CHEBI:58349"/>
    </reaction>
</comment>
<dbReference type="PRINTS" id="PR00369">
    <property type="entry name" value="FLAVODOXIN"/>
</dbReference>
<dbReference type="Gene3D" id="3.40.50.80">
    <property type="entry name" value="Nucleotide-binding domain of ferredoxin-NADP reductase (FNR) module"/>
    <property type="match status" value="1"/>
</dbReference>
<dbReference type="Pfam" id="PF00175">
    <property type="entry name" value="NAD_binding_1"/>
    <property type="match status" value="1"/>
</dbReference>
<evidence type="ECO:0000256" key="7">
    <source>
        <dbReference type="ARBA" id="ARBA00022857"/>
    </source>
</evidence>
<dbReference type="InterPro" id="IPR029039">
    <property type="entry name" value="Flavoprotein-like_sf"/>
</dbReference>
<dbReference type="Gene3D" id="3.40.50.360">
    <property type="match status" value="1"/>
</dbReference>
<dbReference type="InterPro" id="IPR001094">
    <property type="entry name" value="Flavdoxin-like"/>
</dbReference>
<dbReference type="Proteomes" id="UP000521872">
    <property type="component" value="Unassembled WGS sequence"/>
</dbReference>
<comment type="caution">
    <text evidence="12">The sequence shown here is derived from an EMBL/GenBank/DDBJ whole genome shotgun (WGS) entry which is preliminary data.</text>
</comment>
<keyword evidence="4 9" id="KW-0285">Flavoprotein</keyword>
<sequence>MTQVSHDHVACGTSEFETVYLITTTTGMSVNDEEESRSLLIIYATETGNAQDAADYIARQCRRIAFQCRVASIDTFSLPDLLSEGLVIFVVSTTGSGVEPRCMTPLWNDLLRGDLPADTFEDMFFSVFGLGDTSYEKFCWAAKKLSRRLESLGATEFHERGEGDEQHPLGIDGALQPWTDGLLKMLLELCPLPQGIEIIPDNTLPPPRVLLRSVSEKILEVNVEPLKADLQYHKATVKENKRITASDWNQDVRHLEFEFEDNIIYDPGDIAVIHPVAAASDVDSFLETMDWQTEADIPFEIELTMTDQSLPNHLPRTTTLRNLFSQFLDFNAVPKRSFFQYLRDFTSDELEREKLEEFLSPAGADELYEYCYRVRRTVHEVLSEFRHVKVPKDYVFDVFPPMRPREFSIASSVKKHDHEIHLCVAIVKYRTKLKIPRRGVCTSYLSGLKPGDTLFIGLKPGMIRLPVKNDTPVICVGPGTGVAPMRAVIEQRISAGSHSNTLYFGCRSAIKDQHYAAEWEEYSNSQKMLYRAAYSRDGPEGVKRTYVQDLIREDAETIWKLVGECKGWVFISGSSNKMPTAVKESIAYAVEKHGGYSAEQAKSYVNEMIKEKRLIEECWS</sequence>
<feature type="binding site" evidence="9">
    <location>
        <begin position="439"/>
        <end position="442"/>
    </location>
    <ligand>
        <name>FAD</name>
        <dbReference type="ChEBI" id="CHEBI:57692"/>
    </ligand>
</feature>
<evidence type="ECO:0000256" key="1">
    <source>
        <dbReference type="ARBA" id="ARBA00001917"/>
    </source>
</evidence>
<gene>
    <name evidence="9" type="primary">TAH18</name>
    <name evidence="12" type="ORF">D9613_003671</name>
</gene>
<dbReference type="PROSITE" id="PS51384">
    <property type="entry name" value="FAD_FR"/>
    <property type="match status" value="1"/>
</dbReference>
<dbReference type="GO" id="GO:0005829">
    <property type="term" value="C:cytosol"/>
    <property type="evidence" value="ECO:0007669"/>
    <property type="project" value="TreeGrafter"/>
</dbReference>
<dbReference type="GO" id="GO:0005739">
    <property type="term" value="C:mitochondrion"/>
    <property type="evidence" value="ECO:0007669"/>
    <property type="project" value="UniProtKB-SubCell"/>
</dbReference>
<proteinExistence type="inferred from homology"/>
<evidence type="ECO:0000256" key="5">
    <source>
        <dbReference type="ARBA" id="ARBA00022643"/>
    </source>
</evidence>
<comment type="subunit">
    <text evidence="9">Interacts with DRE2; as part of the cytosolic iron-sulfur (Fe-S) protein assembly (CIA) machinery.</text>
</comment>
<evidence type="ECO:0000256" key="3">
    <source>
        <dbReference type="ARBA" id="ARBA00022490"/>
    </source>
</evidence>